<evidence type="ECO:0000256" key="2">
    <source>
        <dbReference type="ARBA" id="ARBA00005893"/>
    </source>
</evidence>
<dbReference type="SFLD" id="SFLDG01138">
    <property type="entry name" value="C1.6.2:_Deoxy-d-mannose-octulo"/>
    <property type="match status" value="1"/>
</dbReference>
<dbReference type="Pfam" id="PF08282">
    <property type="entry name" value="Hydrolase_3"/>
    <property type="match status" value="1"/>
</dbReference>
<name>A0ABR6VEZ1_9FIRM</name>
<keyword evidence="8" id="KW-1185">Reference proteome</keyword>
<dbReference type="InterPro" id="IPR023214">
    <property type="entry name" value="HAD_sf"/>
</dbReference>
<sequence length="177" mass="19399">MRHVKTIKLLALDVDGVLTDGVIYYGPSGDALKGFSARDGMGITLARMAGLKTAVITGRRSPMVEQRAKDLHIDYVVQEVQNKLTALQQICADLGISLSDVCYMGDDLNDLPLIQSVGFSAAPLDACEEVRQEAAFVSAFRGGHGALRELVEYILKNQNVWETILQHFQSGQAEYKQ</sequence>
<dbReference type="PIRSF" id="PIRSF006118">
    <property type="entry name" value="KDO8-P_Ptase"/>
    <property type="match status" value="1"/>
</dbReference>
<dbReference type="InterPro" id="IPR010023">
    <property type="entry name" value="KdsC_fam"/>
</dbReference>
<protein>
    <submittedName>
        <fullName evidence="7">HAD hydrolase family protein</fullName>
    </submittedName>
</protein>
<evidence type="ECO:0000256" key="6">
    <source>
        <dbReference type="ARBA" id="ARBA00022842"/>
    </source>
</evidence>
<dbReference type="InterPro" id="IPR050793">
    <property type="entry name" value="CMP-NeuNAc_synthase"/>
</dbReference>
<reference evidence="7 8" key="1">
    <citation type="submission" date="2020-08" db="EMBL/GenBank/DDBJ databases">
        <authorList>
            <person name="Liu C."/>
            <person name="Sun Q."/>
        </authorList>
    </citation>
    <scope>NUCLEOTIDE SEQUENCE [LARGE SCALE GENOMIC DNA]</scope>
    <source>
        <strain evidence="7 8">NSJ-59</strain>
    </source>
</reference>
<evidence type="ECO:0000313" key="8">
    <source>
        <dbReference type="Proteomes" id="UP000606870"/>
    </source>
</evidence>
<dbReference type="GO" id="GO:0016787">
    <property type="term" value="F:hydrolase activity"/>
    <property type="evidence" value="ECO:0007669"/>
    <property type="project" value="UniProtKB-KW"/>
</dbReference>
<dbReference type="Proteomes" id="UP000606870">
    <property type="component" value="Unassembled WGS sequence"/>
</dbReference>
<evidence type="ECO:0000256" key="5">
    <source>
        <dbReference type="ARBA" id="ARBA00022801"/>
    </source>
</evidence>
<dbReference type="EMBL" id="JACOGK010000002">
    <property type="protein sequence ID" value="MBC3535825.1"/>
    <property type="molecule type" value="Genomic_DNA"/>
</dbReference>
<evidence type="ECO:0000256" key="4">
    <source>
        <dbReference type="ARBA" id="ARBA00022723"/>
    </source>
</evidence>
<dbReference type="CDD" id="cd01630">
    <property type="entry name" value="HAD_KDO-like"/>
    <property type="match status" value="1"/>
</dbReference>
<dbReference type="SFLD" id="SFLDG01136">
    <property type="entry name" value="C1.6:_Phosphoserine_Phosphatas"/>
    <property type="match status" value="1"/>
</dbReference>
<gene>
    <name evidence="7" type="ORF">H8J70_00895</name>
</gene>
<organism evidence="7 8">
    <name type="scientific">Megasphaera hominis</name>
    <dbReference type="NCBI Taxonomy" id="159836"/>
    <lineage>
        <taxon>Bacteria</taxon>
        <taxon>Bacillati</taxon>
        <taxon>Bacillota</taxon>
        <taxon>Negativicutes</taxon>
        <taxon>Veillonellales</taxon>
        <taxon>Veillonellaceae</taxon>
        <taxon>Megasphaera</taxon>
    </lineage>
</organism>
<dbReference type="PANTHER" id="PTHR21485">
    <property type="entry name" value="HAD SUPERFAMILY MEMBERS CMAS AND KDSC"/>
    <property type="match status" value="1"/>
</dbReference>
<accession>A0ABR6VEZ1</accession>
<dbReference type="PANTHER" id="PTHR21485:SF3">
    <property type="entry name" value="N-ACYLNEURAMINATE CYTIDYLYLTRANSFERASE"/>
    <property type="match status" value="1"/>
</dbReference>
<dbReference type="Gene3D" id="3.40.50.1000">
    <property type="entry name" value="HAD superfamily/HAD-like"/>
    <property type="match status" value="1"/>
</dbReference>
<evidence type="ECO:0000313" key="7">
    <source>
        <dbReference type="EMBL" id="MBC3535825.1"/>
    </source>
</evidence>
<evidence type="ECO:0000256" key="3">
    <source>
        <dbReference type="ARBA" id="ARBA00011881"/>
    </source>
</evidence>
<keyword evidence="4" id="KW-0479">Metal-binding</keyword>
<dbReference type="SFLD" id="SFLDS00003">
    <property type="entry name" value="Haloacid_Dehalogenase"/>
    <property type="match status" value="1"/>
</dbReference>
<comment type="caution">
    <text evidence="7">The sequence shown here is derived from an EMBL/GenBank/DDBJ whole genome shotgun (WGS) entry which is preliminary data.</text>
</comment>
<proteinExistence type="inferred from homology"/>
<comment type="subunit">
    <text evidence="3">Homotetramer.</text>
</comment>
<comment type="similarity">
    <text evidence="2">Belongs to the KdsC family.</text>
</comment>
<comment type="cofactor">
    <cofactor evidence="1">
        <name>Mg(2+)</name>
        <dbReference type="ChEBI" id="CHEBI:18420"/>
    </cofactor>
</comment>
<dbReference type="NCBIfam" id="TIGR01670">
    <property type="entry name" value="KdsC-phosphatas"/>
    <property type="match status" value="1"/>
</dbReference>
<evidence type="ECO:0000256" key="1">
    <source>
        <dbReference type="ARBA" id="ARBA00001946"/>
    </source>
</evidence>
<dbReference type="SUPFAM" id="SSF56784">
    <property type="entry name" value="HAD-like"/>
    <property type="match status" value="1"/>
</dbReference>
<keyword evidence="6" id="KW-0460">Magnesium</keyword>
<dbReference type="RefSeq" id="WP_186501879.1">
    <property type="nucleotide sequence ID" value="NZ_JACOGK010000002.1"/>
</dbReference>
<dbReference type="InterPro" id="IPR036412">
    <property type="entry name" value="HAD-like_sf"/>
</dbReference>
<keyword evidence="5 7" id="KW-0378">Hydrolase</keyword>